<dbReference type="Gene3D" id="3.40.630.30">
    <property type="match status" value="1"/>
</dbReference>
<dbReference type="AlphaFoldDB" id="A0A7J4XNP1"/>
<organism evidence="1 2">
    <name type="scientific">Bacteroides salyersiae</name>
    <dbReference type="NCBI Taxonomy" id="291644"/>
    <lineage>
        <taxon>Bacteria</taxon>
        <taxon>Pseudomonadati</taxon>
        <taxon>Bacteroidota</taxon>
        <taxon>Bacteroidia</taxon>
        <taxon>Bacteroidales</taxon>
        <taxon>Bacteroidaceae</taxon>
        <taxon>Bacteroides</taxon>
    </lineage>
</organism>
<comment type="caution">
    <text evidence="1">The sequence shown here is derived from an EMBL/GenBank/DDBJ whole genome shotgun (WGS) entry which is preliminary data.</text>
</comment>
<gene>
    <name evidence="1" type="ORF">F3F73_00355</name>
</gene>
<dbReference type="Proteomes" id="UP000422221">
    <property type="component" value="Unassembled WGS sequence"/>
</dbReference>
<evidence type="ECO:0000313" key="2">
    <source>
        <dbReference type="Proteomes" id="UP000422221"/>
    </source>
</evidence>
<accession>A0A7J4XNP1</accession>
<sequence length="210" mass="24626">MAINADEMYINGDYSYKNYLSLSKEELLMILHWRNHPSIRSKMNNTSEISVESHLQYVENLKDRTDAVYWLVLYKDIPIGTLNIIDIDWENKICEPGFYLSPEVMGKGESIFFLYNYKSFLLNVIGFEKLIGHNYLDNLSALQFTIFFGADITDVTEVNNRLNVSSCLVKESFNQLTSQRLISKYMKFLKTWNINDILGKYEVFKKYAEE</sequence>
<dbReference type="InterPro" id="IPR016181">
    <property type="entry name" value="Acyl_CoA_acyltransferase"/>
</dbReference>
<proteinExistence type="predicted"/>
<protein>
    <recommendedName>
        <fullName evidence="3">UDP-4-amino-4, 6-dideoxy-N-acetyl-beta-L-altrosamine N-acetyltransferase</fullName>
    </recommendedName>
</protein>
<name>A0A7J4XNP1_9BACE</name>
<evidence type="ECO:0008006" key="3">
    <source>
        <dbReference type="Google" id="ProtNLM"/>
    </source>
</evidence>
<dbReference type="RefSeq" id="WP_129648798.1">
    <property type="nucleotide sequence ID" value="NZ_CP081902.1"/>
</dbReference>
<reference evidence="1 2" key="1">
    <citation type="journal article" date="2019" name="Nat. Med.">
        <title>A library of human gut bacterial isolates paired with longitudinal multiomics data enables mechanistic microbiome research.</title>
        <authorList>
            <person name="Poyet M."/>
            <person name="Groussin M."/>
            <person name="Gibbons S.M."/>
            <person name="Avila-Pacheco J."/>
            <person name="Jiang X."/>
            <person name="Kearney S.M."/>
            <person name="Perrotta A.R."/>
            <person name="Berdy B."/>
            <person name="Zhao S."/>
            <person name="Lieberman T.D."/>
            <person name="Swanson P.K."/>
            <person name="Smith M."/>
            <person name="Roesemann S."/>
            <person name="Alexander J.E."/>
            <person name="Rich S.A."/>
            <person name="Livny J."/>
            <person name="Vlamakis H."/>
            <person name="Clish C."/>
            <person name="Bullock K."/>
            <person name="Deik A."/>
            <person name="Scott J."/>
            <person name="Pierce K.A."/>
            <person name="Xavier R.J."/>
            <person name="Alm E.J."/>
        </authorList>
    </citation>
    <scope>NUCLEOTIDE SEQUENCE [LARGE SCALE GENOMIC DNA]</scope>
    <source>
        <strain evidence="1 2">BIOML-A10</strain>
    </source>
</reference>
<dbReference type="EMBL" id="VWMK01000001">
    <property type="protein sequence ID" value="KAA3770439.1"/>
    <property type="molecule type" value="Genomic_DNA"/>
</dbReference>
<evidence type="ECO:0000313" key="1">
    <source>
        <dbReference type="EMBL" id="KAA3770439.1"/>
    </source>
</evidence>
<dbReference type="SUPFAM" id="SSF55729">
    <property type="entry name" value="Acyl-CoA N-acyltransferases (Nat)"/>
    <property type="match status" value="1"/>
</dbReference>